<name>A0A396FH78_9FIRM</name>
<dbReference type="AlphaFoldDB" id="A0A396FH78"/>
<evidence type="ECO:0000313" key="2">
    <source>
        <dbReference type="EMBL" id="RGZ74367.1"/>
    </source>
</evidence>
<evidence type="ECO:0000313" key="3">
    <source>
        <dbReference type="EMBL" id="RHL78406.1"/>
    </source>
</evidence>
<proteinExistence type="predicted"/>
<dbReference type="Proteomes" id="UP000266698">
    <property type="component" value="Unassembled WGS sequence"/>
</dbReference>
<dbReference type="Proteomes" id="UP000285209">
    <property type="component" value="Unassembled WGS sequence"/>
</dbReference>
<dbReference type="EMBL" id="QSEN01000024">
    <property type="protein sequence ID" value="RGZ74367.1"/>
    <property type="molecule type" value="Genomic_DNA"/>
</dbReference>
<comment type="caution">
    <text evidence="3">The sequence shown here is derived from an EMBL/GenBank/DDBJ whole genome shotgun (WGS) entry which is preliminary data.</text>
</comment>
<dbReference type="RefSeq" id="WP_118375464.1">
    <property type="nucleotide sequence ID" value="NZ_JAQESI010000046.1"/>
</dbReference>
<evidence type="ECO:0000313" key="5">
    <source>
        <dbReference type="Proteomes" id="UP000283431"/>
    </source>
</evidence>
<dbReference type="Proteomes" id="UP000283431">
    <property type="component" value="Unassembled WGS sequence"/>
</dbReference>
<protein>
    <submittedName>
        <fullName evidence="3">Uncharacterized protein</fullName>
    </submittedName>
</protein>
<reference evidence="4 5" key="1">
    <citation type="submission" date="2018-08" db="EMBL/GenBank/DDBJ databases">
        <title>A genome reference for cultivated species of the human gut microbiota.</title>
        <authorList>
            <person name="Zou Y."/>
            <person name="Xue W."/>
            <person name="Luo G."/>
        </authorList>
    </citation>
    <scope>NUCLEOTIDE SEQUENCE [LARGE SCALE GENOMIC DNA]</scope>
    <source>
        <strain evidence="3 4">AF36-2BH</strain>
        <strain evidence="2 5">AM48-7</strain>
        <strain evidence="1 6">AM54-25XD</strain>
    </source>
</reference>
<evidence type="ECO:0000313" key="4">
    <source>
        <dbReference type="Proteomes" id="UP000266698"/>
    </source>
</evidence>
<organism evidence="3 4">
    <name type="scientific">Agathobacter rectalis</name>
    <dbReference type="NCBI Taxonomy" id="39491"/>
    <lineage>
        <taxon>Bacteria</taxon>
        <taxon>Bacillati</taxon>
        <taxon>Bacillota</taxon>
        <taxon>Clostridia</taxon>
        <taxon>Lachnospirales</taxon>
        <taxon>Lachnospiraceae</taxon>
        <taxon>Agathobacter</taxon>
    </lineage>
</organism>
<accession>A0A396FH78</accession>
<gene>
    <name evidence="3" type="ORF">DW001_10120</name>
    <name evidence="2" type="ORF">DW975_11800</name>
    <name evidence="1" type="ORF">DXA03_12600</name>
</gene>
<evidence type="ECO:0000313" key="6">
    <source>
        <dbReference type="Proteomes" id="UP000285209"/>
    </source>
</evidence>
<evidence type="ECO:0000313" key="1">
    <source>
        <dbReference type="EMBL" id="RGZ16218.1"/>
    </source>
</evidence>
<dbReference type="EMBL" id="QRPB01000011">
    <property type="protein sequence ID" value="RHL78406.1"/>
    <property type="molecule type" value="Genomic_DNA"/>
</dbReference>
<dbReference type="EMBL" id="QSDV01000031">
    <property type="protein sequence ID" value="RGZ16218.1"/>
    <property type="molecule type" value="Genomic_DNA"/>
</dbReference>
<sequence length="59" mass="6445">MKQYKEFMTPAYLANGLRNTVNNNSLTNALDQDISGFVKQIANANAVTGNVGSTFNYTI</sequence>